<keyword evidence="3" id="KW-1185">Reference proteome</keyword>
<accession>A0A6I4YM05</accession>
<dbReference type="Proteomes" id="UP000430519">
    <property type="component" value="Unassembled WGS sequence"/>
</dbReference>
<protein>
    <submittedName>
        <fullName evidence="2">Uncharacterized protein</fullName>
    </submittedName>
</protein>
<reference evidence="2 3" key="1">
    <citation type="submission" date="2019-11" db="EMBL/GenBank/DDBJ databases">
        <title>Genome sequence of Deinococcus xianganensis Y35, AI-2 producing algicidal bacterium, isolated from lake water.</title>
        <authorList>
            <person name="Li Y."/>
        </authorList>
    </citation>
    <scope>NUCLEOTIDE SEQUENCE [LARGE SCALE GENOMIC DNA]</scope>
    <source>
        <strain evidence="2 3">Y35</strain>
    </source>
</reference>
<evidence type="ECO:0000313" key="3">
    <source>
        <dbReference type="Proteomes" id="UP000430519"/>
    </source>
</evidence>
<proteinExistence type="predicted"/>
<feature type="region of interest" description="Disordered" evidence="1">
    <location>
        <begin position="1"/>
        <end position="22"/>
    </location>
</feature>
<comment type="caution">
    <text evidence="2">The sequence shown here is derived from an EMBL/GenBank/DDBJ whole genome shotgun (WGS) entry which is preliminary data.</text>
</comment>
<dbReference type="EMBL" id="WVHK01000105">
    <property type="protein sequence ID" value="MXV21550.1"/>
    <property type="molecule type" value="Genomic_DNA"/>
</dbReference>
<organism evidence="2 3">
    <name type="scientific">Deinococcus xianganensis</name>
    <dbReference type="NCBI Taxonomy" id="1507289"/>
    <lineage>
        <taxon>Bacteria</taxon>
        <taxon>Thermotogati</taxon>
        <taxon>Deinococcota</taxon>
        <taxon>Deinococci</taxon>
        <taxon>Deinococcales</taxon>
        <taxon>Deinococcaceae</taxon>
        <taxon>Deinococcus</taxon>
    </lineage>
</organism>
<dbReference type="AlphaFoldDB" id="A0A6I4YM05"/>
<gene>
    <name evidence="2" type="ORF">GLX28_18165</name>
</gene>
<name>A0A6I4YM05_9DEIO</name>
<evidence type="ECO:0000313" key="2">
    <source>
        <dbReference type="EMBL" id="MXV21550.1"/>
    </source>
</evidence>
<sequence length="115" mass="12520">MEKPARQRHALTGQPRNDAEAQQFRSVLDSALTHHRFSRNAEARRVVNSLLEGLDTLAPHLTEGVAAHYAPVHTTLEGIARAPADALRVASDNVRRAIGAGDVEGARGYLRVLHT</sequence>
<dbReference type="RefSeq" id="WP_160981870.1">
    <property type="nucleotide sequence ID" value="NZ_WVHK01000105.1"/>
</dbReference>
<evidence type="ECO:0000256" key="1">
    <source>
        <dbReference type="SAM" id="MobiDB-lite"/>
    </source>
</evidence>